<accession>A0AAN9Y5A9</accession>
<organism evidence="10 11">
    <name type="scientific">Parthenolecanium corni</name>
    <dbReference type="NCBI Taxonomy" id="536013"/>
    <lineage>
        <taxon>Eukaryota</taxon>
        <taxon>Metazoa</taxon>
        <taxon>Ecdysozoa</taxon>
        <taxon>Arthropoda</taxon>
        <taxon>Hexapoda</taxon>
        <taxon>Insecta</taxon>
        <taxon>Pterygota</taxon>
        <taxon>Neoptera</taxon>
        <taxon>Paraneoptera</taxon>
        <taxon>Hemiptera</taxon>
        <taxon>Sternorrhyncha</taxon>
        <taxon>Coccoidea</taxon>
        <taxon>Coccidae</taxon>
        <taxon>Parthenolecanium</taxon>
    </lineage>
</organism>
<dbReference type="GO" id="GO:0004725">
    <property type="term" value="F:protein tyrosine phosphatase activity"/>
    <property type="evidence" value="ECO:0007669"/>
    <property type="project" value="UniProtKB-EC"/>
</dbReference>
<feature type="domain" description="Rhodanese" evidence="9">
    <location>
        <begin position="358"/>
        <end position="383"/>
    </location>
</feature>
<dbReference type="SUPFAM" id="SSF52821">
    <property type="entry name" value="Rhodanese/Cell cycle control phosphatase"/>
    <property type="match status" value="1"/>
</dbReference>
<dbReference type="InterPro" id="IPR036873">
    <property type="entry name" value="Rhodanese-like_dom_sf"/>
</dbReference>
<comment type="caution">
    <text evidence="10">The sequence shown here is derived from an EMBL/GenBank/DDBJ whole genome shotgun (WGS) entry which is preliminary data.</text>
</comment>
<dbReference type="EMBL" id="JBBCAQ010000016">
    <property type="protein sequence ID" value="KAK7597919.1"/>
    <property type="molecule type" value="Genomic_DNA"/>
</dbReference>
<keyword evidence="3" id="KW-0132">Cell division</keyword>
<proteinExistence type="inferred from homology"/>
<name>A0AAN9Y5A9_9HEMI</name>
<dbReference type="GO" id="GO:0010971">
    <property type="term" value="P:positive regulation of G2/M transition of mitotic cell cycle"/>
    <property type="evidence" value="ECO:0007669"/>
    <property type="project" value="TreeGrafter"/>
</dbReference>
<evidence type="ECO:0000256" key="1">
    <source>
        <dbReference type="ARBA" id="ARBA00011065"/>
    </source>
</evidence>
<keyword evidence="5" id="KW-0904">Protein phosphatase</keyword>
<keyword evidence="6" id="KW-0131">Cell cycle</keyword>
<evidence type="ECO:0000256" key="7">
    <source>
        <dbReference type="ARBA" id="ARBA00051722"/>
    </source>
</evidence>
<protein>
    <recommendedName>
        <fullName evidence="2">protein-tyrosine-phosphatase</fullName>
        <ecNumber evidence="2">3.1.3.48</ecNumber>
    </recommendedName>
</protein>
<evidence type="ECO:0000256" key="4">
    <source>
        <dbReference type="ARBA" id="ARBA00022801"/>
    </source>
</evidence>
<evidence type="ECO:0000313" key="11">
    <source>
        <dbReference type="Proteomes" id="UP001367676"/>
    </source>
</evidence>
<dbReference type="PROSITE" id="PS50206">
    <property type="entry name" value="RHODANESE_3"/>
    <property type="match status" value="1"/>
</dbReference>
<dbReference type="GO" id="GO:0000086">
    <property type="term" value="P:G2/M transition of mitotic cell cycle"/>
    <property type="evidence" value="ECO:0007669"/>
    <property type="project" value="TreeGrafter"/>
</dbReference>
<feature type="compositionally biased region" description="Low complexity" evidence="8">
    <location>
        <begin position="164"/>
        <end position="173"/>
    </location>
</feature>
<dbReference type="InterPro" id="IPR000751">
    <property type="entry name" value="MPI_Phosphatase"/>
</dbReference>
<keyword evidence="11" id="KW-1185">Reference proteome</keyword>
<comment type="similarity">
    <text evidence="1">Belongs to the MPI phosphatase family.</text>
</comment>
<comment type="catalytic activity">
    <reaction evidence="7">
        <text>O-phospho-L-tyrosyl-[protein] + H2O = L-tyrosyl-[protein] + phosphate</text>
        <dbReference type="Rhea" id="RHEA:10684"/>
        <dbReference type="Rhea" id="RHEA-COMP:10136"/>
        <dbReference type="Rhea" id="RHEA-COMP:20101"/>
        <dbReference type="ChEBI" id="CHEBI:15377"/>
        <dbReference type="ChEBI" id="CHEBI:43474"/>
        <dbReference type="ChEBI" id="CHEBI:46858"/>
        <dbReference type="ChEBI" id="CHEBI:61978"/>
        <dbReference type="EC" id="3.1.3.48"/>
    </reaction>
</comment>
<dbReference type="EC" id="3.1.3.48" evidence="2"/>
<evidence type="ECO:0000256" key="6">
    <source>
        <dbReference type="ARBA" id="ARBA00023306"/>
    </source>
</evidence>
<reference evidence="10 11" key="1">
    <citation type="submission" date="2024-03" db="EMBL/GenBank/DDBJ databases">
        <title>Adaptation during the transition from Ophiocordyceps entomopathogen to insect associate is accompanied by gene loss and intensified selection.</title>
        <authorList>
            <person name="Ward C.M."/>
            <person name="Onetto C.A."/>
            <person name="Borneman A.R."/>
        </authorList>
    </citation>
    <scope>NUCLEOTIDE SEQUENCE [LARGE SCALE GENOMIC DNA]</scope>
    <source>
        <strain evidence="10">AWRI1</strain>
        <tissue evidence="10">Single Adult Female</tissue>
    </source>
</reference>
<dbReference type="GO" id="GO:0051301">
    <property type="term" value="P:cell division"/>
    <property type="evidence" value="ECO:0007669"/>
    <property type="project" value="UniProtKB-KW"/>
</dbReference>
<dbReference type="Gene3D" id="3.40.250.10">
    <property type="entry name" value="Rhodanese-like domain"/>
    <property type="match status" value="2"/>
</dbReference>
<sequence length="427" mass="47417">MIEKGNEQQCQTGEKGWPILSSSRKRADEGMRVLAASLINYPFPMKMSATSFDGGSRSSSTTGSSPWWSCGSWRVLPLDSQSTTVSLAVLLLHSSVWCLTVVVCPSCGGLSGPGAGRCAAMLKHTKISSGAGGSPVSNSRLFSKRFNHPVGGLKVPTDKENSSSRRSYSMDYSLGSDDECSPSKTVVRSSLDAEFNEVFILEKDPLKRSVEEEDTTGPFLKRRKSCGKLITPAGDRTWPSGPATAPPTTSMRGTLFSYGFKKTSVKFQRSFSETEATIKSALERASSDPNLIGDCSKPYILPLKLGRNPDLKTIECHTLAKLMKGEYKNSVSSYSIIDCRFRYLRKVDREKNVLAYPKLDYPEIYLLEGGYQRFFKDYKELCEPCEYVKMADPNHSETLRKLKIPSKSWASNRDNRKLRNSYKRLGL</sequence>
<dbReference type="InterPro" id="IPR001763">
    <property type="entry name" value="Rhodanese-like_dom"/>
</dbReference>
<evidence type="ECO:0000256" key="2">
    <source>
        <dbReference type="ARBA" id="ARBA00013064"/>
    </source>
</evidence>
<dbReference type="Proteomes" id="UP001367676">
    <property type="component" value="Unassembled WGS sequence"/>
</dbReference>
<dbReference type="PRINTS" id="PR00716">
    <property type="entry name" value="MPIPHPHTASE"/>
</dbReference>
<keyword evidence="4" id="KW-0378">Hydrolase</keyword>
<dbReference type="AlphaFoldDB" id="A0AAN9Y5A9"/>
<dbReference type="GO" id="GO:0005634">
    <property type="term" value="C:nucleus"/>
    <property type="evidence" value="ECO:0007669"/>
    <property type="project" value="TreeGrafter"/>
</dbReference>
<evidence type="ECO:0000256" key="3">
    <source>
        <dbReference type="ARBA" id="ARBA00022618"/>
    </source>
</evidence>
<gene>
    <name evidence="10" type="ORF">V9T40_014875</name>
</gene>
<evidence type="ECO:0000259" key="9">
    <source>
        <dbReference type="PROSITE" id="PS50206"/>
    </source>
</evidence>
<dbReference type="GO" id="GO:0110032">
    <property type="term" value="P:positive regulation of G2/MI transition of meiotic cell cycle"/>
    <property type="evidence" value="ECO:0007669"/>
    <property type="project" value="TreeGrafter"/>
</dbReference>
<dbReference type="PANTHER" id="PTHR10828:SF76">
    <property type="entry name" value="M-PHASE INDUCER PHOSPHATASE"/>
    <property type="match status" value="1"/>
</dbReference>
<dbReference type="PANTHER" id="PTHR10828">
    <property type="entry name" value="M-PHASE INDUCER PHOSPHATASE DUAL SPECIFICITY PHOSPHATASE CDC25"/>
    <property type="match status" value="1"/>
</dbReference>
<feature type="region of interest" description="Disordered" evidence="8">
    <location>
        <begin position="150"/>
        <end position="176"/>
    </location>
</feature>
<evidence type="ECO:0000313" key="10">
    <source>
        <dbReference type="EMBL" id="KAK7597919.1"/>
    </source>
</evidence>
<evidence type="ECO:0000256" key="5">
    <source>
        <dbReference type="ARBA" id="ARBA00022912"/>
    </source>
</evidence>
<evidence type="ECO:0000256" key="8">
    <source>
        <dbReference type="SAM" id="MobiDB-lite"/>
    </source>
</evidence>
<dbReference type="GO" id="GO:0005737">
    <property type="term" value="C:cytoplasm"/>
    <property type="evidence" value="ECO:0007669"/>
    <property type="project" value="TreeGrafter"/>
</dbReference>